<dbReference type="OrthoDB" id="10265322at2759"/>
<dbReference type="Proteomes" id="UP000754883">
    <property type="component" value="Unassembled WGS sequence"/>
</dbReference>
<accession>A0A9N9UYS1</accession>
<evidence type="ECO:0000313" key="3">
    <source>
        <dbReference type="Proteomes" id="UP000754883"/>
    </source>
</evidence>
<dbReference type="Gene3D" id="2.120.10.30">
    <property type="entry name" value="TolB, C-terminal domain"/>
    <property type="match status" value="1"/>
</dbReference>
<comment type="caution">
    <text evidence="2">The sequence shown here is derived from an EMBL/GenBank/DDBJ whole genome shotgun (WGS) entry which is preliminary data.</text>
</comment>
<sequence length="639" mass="70122">MKHIRILTGLVSASAVLSIAHAHTPRDDLDNNVPSPPKAEAISLVRVPLPPVAPSDEKGSCSLDVNPRGTGCVAKHNNLHSGHFLPDNQHFVAIANFTGAPAAPDPASIYQGQHVLVFKADDSTFANGDNWKCITCGLPAENSKGRTLFVDYPQAFQDGKRLFVGDNIIECEEDLVSEACTPKNTYMRPIRWNTSVDGKGPGGAMRELRLHPDNVHLGWSAFTMANGEFGQFSYYGRLAWNPDPVEGEPLVPRYDVEKVYRLFSADPYQNERVIVHPDDPTQLLIQSEVPTVGELRGFGGTGKEVTYVGAAVESSNIDVFATDLTTGVTRRLTSHPEYCDPVDISPNDEWHVVMDTRGTDRQMFLSGLRGIPPLTDIITSSVTSATRNNGQRRFFQPWIIDKHGDRGTYFGQQVNAQGDGVPGGGDFNDPVWNGRADPRWSWDGTKIVYTQIMPYAPACGDPNPLPCYPSTEDGGRIERIIIAHLTGREPLPTYQVEEAADEVPWGELYVPGETQPQRMSPPPGQYVLQGKHSGYAHVTLGGEGDKINFVEVIYYSFSDDGENVLKGTESVTVESPELTLSHVDWYSNLTQTGPWNGTKLTSADGFQLRIDVMVNLFDANGTMTTTVDGKEYYQPANGQ</sequence>
<evidence type="ECO:0008006" key="4">
    <source>
        <dbReference type="Google" id="ProtNLM"/>
    </source>
</evidence>
<keyword evidence="1" id="KW-0732">Signal</keyword>
<gene>
    <name evidence="2" type="ORF">CBYS24578_00011842</name>
</gene>
<dbReference type="EMBL" id="CABFNO020001566">
    <property type="protein sequence ID" value="CAH0004302.1"/>
    <property type="molecule type" value="Genomic_DNA"/>
</dbReference>
<keyword evidence="3" id="KW-1185">Reference proteome</keyword>
<protein>
    <recommendedName>
        <fullName evidence="4">Saponin hydrolase</fullName>
    </recommendedName>
</protein>
<organism evidence="2 3">
    <name type="scientific">Clonostachys byssicola</name>
    <dbReference type="NCBI Taxonomy" id="160290"/>
    <lineage>
        <taxon>Eukaryota</taxon>
        <taxon>Fungi</taxon>
        <taxon>Dikarya</taxon>
        <taxon>Ascomycota</taxon>
        <taxon>Pezizomycotina</taxon>
        <taxon>Sordariomycetes</taxon>
        <taxon>Hypocreomycetidae</taxon>
        <taxon>Hypocreales</taxon>
        <taxon>Bionectriaceae</taxon>
        <taxon>Clonostachys</taxon>
    </lineage>
</organism>
<evidence type="ECO:0000313" key="2">
    <source>
        <dbReference type="EMBL" id="CAH0004302.1"/>
    </source>
</evidence>
<reference evidence="2" key="1">
    <citation type="submission" date="2021-10" db="EMBL/GenBank/DDBJ databases">
        <authorList>
            <person name="Piombo E."/>
        </authorList>
    </citation>
    <scope>NUCLEOTIDE SEQUENCE</scope>
</reference>
<dbReference type="AlphaFoldDB" id="A0A9N9UYS1"/>
<evidence type="ECO:0000256" key="1">
    <source>
        <dbReference type="SAM" id="SignalP"/>
    </source>
</evidence>
<proteinExistence type="predicted"/>
<name>A0A9N9UYS1_9HYPO</name>
<dbReference type="InterPro" id="IPR011042">
    <property type="entry name" value="6-blade_b-propeller_TolB-like"/>
</dbReference>
<feature type="signal peptide" evidence="1">
    <location>
        <begin position="1"/>
        <end position="22"/>
    </location>
</feature>
<feature type="chain" id="PRO_5040296693" description="Saponin hydrolase" evidence="1">
    <location>
        <begin position="23"/>
        <end position="639"/>
    </location>
</feature>